<dbReference type="InterPro" id="IPR004622">
    <property type="entry name" value="DNA_pol_HolB"/>
</dbReference>
<name>A0A1H8I8K8_9BACL</name>
<dbReference type="AlphaFoldDB" id="A0A1H8I8K8"/>
<accession>A0A1H8I8K8</accession>
<evidence type="ECO:0000313" key="2">
    <source>
        <dbReference type="Proteomes" id="UP000199695"/>
    </source>
</evidence>
<dbReference type="Gene3D" id="3.40.50.300">
    <property type="entry name" value="P-loop containing nucleotide triphosphate hydrolases"/>
    <property type="match status" value="1"/>
</dbReference>
<evidence type="ECO:0000313" key="1">
    <source>
        <dbReference type="EMBL" id="SEN64709.1"/>
    </source>
</evidence>
<dbReference type="Proteomes" id="UP000199695">
    <property type="component" value="Unassembled WGS sequence"/>
</dbReference>
<sequence length="330" mass="37409">MSFQEVKGQSQVIRLLQNGLLHGKIAHAYCFAGPRGVGKQKTAMELAKALNCEQKGADACDRCRSCLRIEHGNHPDVIRIKPDGASIKIDQVRQLQRAFSFSPGKEVVRVIMIEQADFMTPQAANSLLKFLEEPVSAMVAILITENIHAMLPTVLSRCQILRFSQLPPAILAKKLEEQGIRKDNARILAHLSQGEEEYQLLDQEEFAQLCRRVIEWNQEILSGKSSALVSIQREWLQKQTENERLPLVLDILLLWLRDLVHHHLNKTGKLDVSVFSEWEAAREEQAYRWNRSRLLLGMEAVLRARSQLAGPMQPQAVLEQMVLAMQEGSL</sequence>
<dbReference type="NCBIfam" id="TIGR00678">
    <property type="entry name" value="holB"/>
    <property type="match status" value="1"/>
</dbReference>
<dbReference type="GO" id="GO:0008408">
    <property type="term" value="F:3'-5' exonuclease activity"/>
    <property type="evidence" value="ECO:0007669"/>
    <property type="project" value="InterPro"/>
</dbReference>
<dbReference type="RefSeq" id="WP_170839982.1">
    <property type="nucleotide sequence ID" value="NZ_FOCQ01000016.1"/>
</dbReference>
<dbReference type="InterPro" id="IPR050238">
    <property type="entry name" value="DNA_Rep/Repair_Clamp_Loader"/>
</dbReference>
<reference evidence="1 2" key="1">
    <citation type="submission" date="2016-10" db="EMBL/GenBank/DDBJ databases">
        <authorList>
            <person name="de Groot N.N."/>
        </authorList>
    </citation>
    <scope>NUCLEOTIDE SEQUENCE [LARGE SCALE GENOMIC DNA]</scope>
    <source>
        <strain evidence="1 2">DSM 46701</strain>
    </source>
</reference>
<dbReference type="Pfam" id="PF13177">
    <property type="entry name" value="DNA_pol3_delta2"/>
    <property type="match status" value="1"/>
</dbReference>
<keyword evidence="2" id="KW-1185">Reference proteome</keyword>
<organism evidence="1 2">
    <name type="scientific">Lihuaxuella thermophila</name>
    <dbReference type="NCBI Taxonomy" id="1173111"/>
    <lineage>
        <taxon>Bacteria</taxon>
        <taxon>Bacillati</taxon>
        <taxon>Bacillota</taxon>
        <taxon>Bacilli</taxon>
        <taxon>Bacillales</taxon>
        <taxon>Thermoactinomycetaceae</taxon>
        <taxon>Lihuaxuella</taxon>
    </lineage>
</organism>
<gene>
    <name evidence="1" type="ORF">SAMN05444955_11674</name>
</gene>
<dbReference type="GO" id="GO:0003887">
    <property type="term" value="F:DNA-directed DNA polymerase activity"/>
    <property type="evidence" value="ECO:0007669"/>
    <property type="project" value="InterPro"/>
</dbReference>
<dbReference type="PANTHER" id="PTHR11669:SF8">
    <property type="entry name" value="DNA POLYMERASE III SUBUNIT DELTA"/>
    <property type="match status" value="1"/>
</dbReference>
<dbReference type="SUPFAM" id="SSF52540">
    <property type="entry name" value="P-loop containing nucleoside triphosphate hydrolases"/>
    <property type="match status" value="1"/>
</dbReference>
<dbReference type="PANTHER" id="PTHR11669">
    <property type="entry name" value="REPLICATION FACTOR C / DNA POLYMERASE III GAMMA-TAU SUBUNIT"/>
    <property type="match status" value="1"/>
</dbReference>
<protein>
    <submittedName>
        <fullName evidence="1">DNA polymerase-3 subunit delta</fullName>
    </submittedName>
</protein>
<dbReference type="InterPro" id="IPR027417">
    <property type="entry name" value="P-loop_NTPase"/>
</dbReference>
<dbReference type="GO" id="GO:0006261">
    <property type="term" value="P:DNA-templated DNA replication"/>
    <property type="evidence" value="ECO:0007669"/>
    <property type="project" value="TreeGrafter"/>
</dbReference>
<dbReference type="EMBL" id="FOCQ01000016">
    <property type="protein sequence ID" value="SEN64709.1"/>
    <property type="molecule type" value="Genomic_DNA"/>
</dbReference>
<dbReference type="FunFam" id="3.40.50.300:FF:001255">
    <property type="entry name" value="DNA polymerase III subunit delta"/>
    <property type="match status" value="1"/>
</dbReference>
<proteinExistence type="predicted"/>
<dbReference type="STRING" id="1173111.SAMN05444955_11674"/>